<dbReference type="OrthoDB" id="410307at2759"/>
<evidence type="ECO:0000313" key="4">
    <source>
        <dbReference type="EMBL" id="OAD05055.1"/>
    </source>
</evidence>
<keyword evidence="1" id="KW-0479">Metal-binding</keyword>
<evidence type="ECO:0000256" key="2">
    <source>
        <dbReference type="SAM" id="MobiDB-lite"/>
    </source>
</evidence>
<feature type="region of interest" description="Disordered" evidence="2">
    <location>
        <begin position="80"/>
        <end position="100"/>
    </location>
</feature>
<dbReference type="STRING" id="747725.A0A162MSX1"/>
<dbReference type="VEuPathDB" id="FungiDB:MUCCIDRAFT_108899"/>
<feature type="zinc finger region" description="C3H1-type" evidence="1">
    <location>
        <begin position="37"/>
        <end position="76"/>
    </location>
</feature>
<evidence type="ECO:0000259" key="3">
    <source>
        <dbReference type="PROSITE" id="PS50103"/>
    </source>
</evidence>
<dbReference type="PROSITE" id="PS50103">
    <property type="entry name" value="ZF_C3H1"/>
    <property type="match status" value="1"/>
</dbReference>
<sequence>MDSRKYQLFKTEMCRNWQEMGVCRQVVARPVQRVEPNPNALICYVDMQKSVGSRTASMSFGTCLYGVRCTFIHDEQPHHLDTSSSNASISSSSSPSSSASSSPLFTAVAYNSLPYYPHHDLNTWKGVKASNSSATLCIDINDNKSLKGEHHAQYTSH</sequence>
<dbReference type="Proteomes" id="UP000077051">
    <property type="component" value="Unassembled WGS sequence"/>
</dbReference>
<dbReference type="AlphaFoldDB" id="A0A162MSX1"/>
<comment type="caution">
    <text evidence="4">The sequence shown here is derived from an EMBL/GenBank/DDBJ whole genome shotgun (WGS) entry which is preliminary data.</text>
</comment>
<keyword evidence="1" id="KW-0862">Zinc</keyword>
<protein>
    <submittedName>
        <fullName evidence="4">CCCH-type zinc finger transcription factor</fullName>
    </submittedName>
</protein>
<evidence type="ECO:0000256" key="1">
    <source>
        <dbReference type="PROSITE-ProRule" id="PRU00723"/>
    </source>
</evidence>
<feature type="domain" description="C3H1-type" evidence="3">
    <location>
        <begin position="37"/>
        <end position="76"/>
    </location>
</feature>
<dbReference type="InterPro" id="IPR000571">
    <property type="entry name" value="Znf_CCCH"/>
</dbReference>
<gene>
    <name evidence="4" type="ORF">MUCCIDRAFT_108899</name>
</gene>
<keyword evidence="5" id="KW-1185">Reference proteome</keyword>
<accession>A0A162MSX1</accession>
<keyword evidence="1" id="KW-0863">Zinc-finger</keyword>
<proteinExistence type="predicted"/>
<name>A0A162MSX1_MUCCL</name>
<feature type="compositionally biased region" description="Low complexity" evidence="2">
    <location>
        <begin position="83"/>
        <end position="100"/>
    </location>
</feature>
<dbReference type="GO" id="GO:0008270">
    <property type="term" value="F:zinc ion binding"/>
    <property type="evidence" value="ECO:0007669"/>
    <property type="project" value="UniProtKB-KW"/>
</dbReference>
<reference evidence="4 5" key="1">
    <citation type="submission" date="2015-06" db="EMBL/GenBank/DDBJ databases">
        <title>Expansion of signal transduction pathways in fungi by whole-genome duplication.</title>
        <authorList>
            <consortium name="DOE Joint Genome Institute"/>
            <person name="Corrochano L.M."/>
            <person name="Kuo A."/>
            <person name="Marcet-Houben M."/>
            <person name="Polaino S."/>
            <person name="Salamov A."/>
            <person name="Villalobos J.M."/>
            <person name="Alvarez M.I."/>
            <person name="Avalos J."/>
            <person name="Benito E.P."/>
            <person name="Benoit I."/>
            <person name="Burger G."/>
            <person name="Camino L.P."/>
            <person name="Canovas D."/>
            <person name="Cerda-Olmedo E."/>
            <person name="Cheng J.-F."/>
            <person name="Dominguez A."/>
            <person name="Elias M."/>
            <person name="Eslava A.P."/>
            <person name="Glaser F."/>
            <person name="Grimwood J."/>
            <person name="Gutierrez G."/>
            <person name="Heitman J."/>
            <person name="Henrissat B."/>
            <person name="Iturriaga E.A."/>
            <person name="Lang B.F."/>
            <person name="Lavin J.L."/>
            <person name="Lee S."/>
            <person name="Li W."/>
            <person name="Lindquist E."/>
            <person name="Lopez-Garcia S."/>
            <person name="Luque E.M."/>
            <person name="Marcos A.T."/>
            <person name="Martin J."/>
            <person name="Mccluskey K."/>
            <person name="Medina H.R."/>
            <person name="Miralles-Duran A."/>
            <person name="Miyazaki A."/>
            <person name="Munoz-Torres E."/>
            <person name="Oguiza J.A."/>
            <person name="Ohm R."/>
            <person name="Olmedo M."/>
            <person name="Orejas M."/>
            <person name="Ortiz-Castellanos L."/>
            <person name="Pisabarro A.G."/>
            <person name="Rodriguez-Romero J."/>
            <person name="Ruiz-Herrera J."/>
            <person name="Ruiz-Vazquez R."/>
            <person name="Sanz C."/>
            <person name="Schackwitz W."/>
            <person name="Schmutz J."/>
            <person name="Shahriari M."/>
            <person name="Shelest E."/>
            <person name="Silva-Franco F."/>
            <person name="Soanes D."/>
            <person name="Syed K."/>
            <person name="Tagua V.G."/>
            <person name="Talbot N.J."/>
            <person name="Thon M."/>
            <person name="De Vries R.P."/>
            <person name="Wiebenga A."/>
            <person name="Yadav J.S."/>
            <person name="Braun E.L."/>
            <person name="Baker S."/>
            <person name="Garre V."/>
            <person name="Horwitz B."/>
            <person name="Torres-Martinez S."/>
            <person name="Idnurm A."/>
            <person name="Herrera-Estrella A."/>
            <person name="Gabaldon T."/>
            <person name="Grigoriev I.V."/>
        </authorList>
    </citation>
    <scope>NUCLEOTIDE SEQUENCE [LARGE SCALE GENOMIC DNA]</scope>
    <source>
        <strain evidence="4 5">CBS 277.49</strain>
    </source>
</reference>
<dbReference type="EMBL" id="AMYB01000003">
    <property type="protein sequence ID" value="OAD05055.1"/>
    <property type="molecule type" value="Genomic_DNA"/>
</dbReference>
<evidence type="ECO:0000313" key="5">
    <source>
        <dbReference type="Proteomes" id="UP000077051"/>
    </source>
</evidence>
<organism evidence="4 5">
    <name type="scientific">Mucor lusitanicus CBS 277.49</name>
    <dbReference type="NCBI Taxonomy" id="747725"/>
    <lineage>
        <taxon>Eukaryota</taxon>
        <taxon>Fungi</taxon>
        <taxon>Fungi incertae sedis</taxon>
        <taxon>Mucoromycota</taxon>
        <taxon>Mucoromycotina</taxon>
        <taxon>Mucoromycetes</taxon>
        <taxon>Mucorales</taxon>
        <taxon>Mucorineae</taxon>
        <taxon>Mucoraceae</taxon>
        <taxon>Mucor</taxon>
    </lineage>
</organism>